<organism evidence="1 2">
    <name type="scientific">Dendrothele bispora (strain CBS 962.96)</name>
    <dbReference type="NCBI Taxonomy" id="1314807"/>
    <lineage>
        <taxon>Eukaryota</taxon>
        <taxon>Fungi</taxon>
        <taxon>Dikarya</taxon>
        <taxon>Basidiomycota</taxon>
        <taxon>Agaricomycotina</taxon>
        <taxon>Agaricomycetes</taxon>
        <taxon>Agaricomycetidae</taxon>
        <taxon>Agaricales</taxon>
        <taxon>Agaricales incertae sedis</taxon>
        <taxon>Dendrothele</taxon>
    </lineage>
</organism>
<dbReference type="InterPro" id="IPR035918">
    <property type="entry name" value="CytB_endotoxin-like_sf"/>
</dbReference>
<dbReference type="OrthoDB" id="3178885at2759"/>
<keyword evidence="2" id="KW-1185">Reference proteome</keyword>
<proteinExistence type="predicted"/>
<dbReference type="EMBL" id="ML179351">
    <property type="protein sequence ID" value="THU89954.1"/>
    <property type="molecule type" value="Genomic_DNA"/>
</dbReference>
<sequence>ANTPFDSLSKLRSDLLPTGLQVQKFSGHYVRLDTAIKWFDWHGFFCAISSDKPALGRTDIPILNRQVEIPVSAIVNWIVYIFTQVLGVLIDSNEIYATVENTFTNLKWASENGFADFSSSSEGTNSSWEYRLTFASPHPTRPDVFFSLVTTIVLQADIKNESSWWGLVSSTTARFVCTITALKLSVTKGFKDPV</sequence>
<dbReference type="Gene3D" id="3.40.198.10">
    <property type="entry name" value="Delta-endotoxin CytB-like"/>
    <property type="match status" value="1"/>
</dbReference>
<evidence type="ECO:0000313" key="2">
    <source>
        <dbReference type="Proteomes" id="UP000297245"/>
    </source>
</evidence>
<feature type="non-terminal residue" evidence="1">
    <location>
        <position position="1"/>
    </location>
</feature>
<reference evidence="1 2" key="1">
    <citation type="journal article" date="2019" name="Nat. Ecol. Evol.">
        <title>Megaphylogeny resolves global patterns of mushroom evolution.</title>
        <authorList>
            <person name="Varga T."/>
            <person name="Krizsan K."/>
            <person name="Foldi C."/>
            <person name="Dima B."/>
            <person name="Sanchez-Garcia M."/>
            <person name="Sanchez-Ramirez S."/>
            <person name="Szollosi G.J."/>
            <person name="Szarkandi J.G."/>
            <person name="Papp V."/>
            <person name="Albert L."/>
            <person name="Andreopoulos W."/>
            <person name="Angelini C."/>
            <person name="Antonin V."/>
            <person name="Barry K.W."/>
            <person name="Bougher N.L."/>
            <person name="Buchanan P."/>
            <person name="Buyck B."/>
            <person name="Bense V."/>
            <person name="Catcheside P."/>
            <person name="Chovatia M."/>
            <person name="Cooper J."/>
            <person name="Damon W."/>
            <person name="Desjardin D."/>
            <person name="Finy P."/>
            <person name="Geml J."/>
            <person name="Haridas S."/>
            <person name="Hughes K."/>
            <person name="Justo A."/>
            <person name="Karasinski D."/>
            <person name="Kautmanova I."/>
            <person name="Kiss B."/>
            <person name="Kocsube S."/>
            <person name="Kotiranta H."/>
            <person name="LaButti K.M."/>
            <person name="Lechner B.E."/>
            <person name="Liimatainen K."/>
            <person name="Lipzen A."/>
            <person name="Lukacs Z."/>
            <person name="Mihaltcheva S."/>
            <person name="Morgado L.N."/>
            <person name="Niskanen T."/>
            <person name="Noordeloos M.E."/>
            <person name="Ohm R.A."/>
            <person name="Ortiz-Santana B."/>
            <person name="Ovrebo C."/>
            <person name="Racz N."/>
            <person name="Riley R."/>
            <person name="Savchenko A."/>
            <person name="Shiryaev A."/>
            <person name="Soop K."/>
            <person name="Spirin V."/>
            <person name="Szebenyi C."/>
            <person name="Tomsovsky M."/>
            <person name="Tulloss R.E."/>
            <person name="Uehling J."/>
            <person name="Grigoriev I.V."/>
            <person name="Vagvolgyi C."/>
            <person name="Papp T."/>
            <person name="Martin F.M."/>
            <person name="Miettinen O."/>
            <person name="Hibbett D.S."/>
            <person name="Nagy L.G."/>
        </authorList>
    </citation>
    <scope>NUCLEOTIDE SEQUENCE [LARGE SCALE GENOMIC DNA]</scope>
    <source>
        <strain evidence="1 2">CBS 962.96</strain>
    </source>
</reference>
<gene>
    <name evidence="1" type="ORF">K435DRAFT_912933</name>
</gene>
<dbReference type="AlphaFoldDB" id="A0A4S8LL90"/>
<evidence type="ECO:0000313" key="1">
    <source>
        <dbReference type="EMBL" id="THU89954.1"/>
    </source>
</evidence>
<accession>A0A4S8LL90</accession>
<dbReference type="Proteomes" id="UP000297245">
    <property type="component" value="Unassembled WGS sequence"/>
</dbReference>
<protein>
    <submittedName>
        <fullName evidence="1">Delta-endotoxin CytB</fullName>
    </submittedName>
</protein>
<name>A0A4S8LL90_DENBC</name>
<dbReference type="SUPFAM" id="SSF55676">
    <property type="entry name" value="CytB endotoxin-like"/>
    <property type="match status" value="1"/>
</dbReference>